<evidence type="ECO:0000256" key="1">
    <source>
        <dbReference type="ARBA" id="ARBA00022723"/>
    </source>
</evidence>
<dbReference type="EMBL" id="PITJ01001361">
    <property type="protein sequence ID" value="TBT99389.1"/>
    <property type="molecule type" value="Genomic_DNA"/>
</dbReference>
<gene>
    <name evidence="7" type="ORF">CWI37_1361p0010</name>
</gene>
<comment type="caution">
    <text evidence="7">The sequence shown here is derived from an EMBL/GenBank/DDBJ whole genome shotgun (WGS) entry which is preliminary data.</text>
</comment>
<dbReference type="Pfam" id="PF14634">
    <property type="entry name" value="zf-RING_5"/>
    <property type="match status" value="1"/>
</dbReference>
<feature type="domain" description="RING-type" evidence="6">
    <location>
        <begin position="13"/>
        <end position="53"/>
    </location>
</feature>
<sequence length="243" mass="28010">MNDKKILNVLIYCNICYKSYDNSKEEDSNLFISVCMHIVCKDCIEDIDFCKVCGKNNDFKLINQDLKKILTKNPTEMFIKPVDISMFQLSSSLNLILHLKYELNTYKDLLKRAKNELIRFKDAARSKNSKPGFLNINSNQPIQKNRNHISETVNKIYKKNFTIENQNNKTIQRNSPAKESKNILVDLTNGSKIGKRKRTSGFNTVSDLNINDASFSSASTSRLTLSTRKSIFKTPFSRNNRLF</sequence>
<evidence type="ECO:0000256" key="3">
    <source>
        <dbReference type="ARBA" id="ARBA00022833"/>
    </source>
</evidence>
<name>A0A4Q9KYT6_9MICR</name>
<dbReference type="GO" id="GO:0008270">
    <property type="term" value="F:zinc ion binding"/>
    <property type="evidence" value="ECO:0007669"/>
    <property type="project" value="UniProtKB-KW"/>
</dbReference>
<keyword evidence="1" id="KW-0479">Metal-binding</keyword>
<proteinExistence type="predicted"/>
<accession>A0A4Q9KYT6</accession>
<keyword evidence="3" id="KW-0862">Zinc</keyword>
<evidence type="ECO:0000256" key="4">
    <source>
        <dbReference type="PROSITE-ProRule" id="PRU00175"/>
    </source>
</evidence>
<protein>
    <recommendedName>
        <fullName evidence="6">RING-type domain-containing protein</fullName>
    </recommendedName>
</protein>
<dbReference type="InterPro" id="IPR001841">
    <property type="entry name" value="Znf_RING"/>
</dbReference>
<dbReference type="AlphaFoldDB" id="A0A4Q9KYT6"/>
<evidence type="ECO:0000256" key="5">
    <source>
        <dbReference type="SAM" id="Coils"/>
    </source>
</evidence>
<dbReference type="PROSITE" id="PS50089">
    <property type="entry name" value="ZF_RING_2"/>
    <property type="match status" value="1"/>
</dbReference>
<feature type="coiled-coil region" evidence="5">
    <location>
        <begin position="96"/>
        <end position="130"/>
    </location>
</feature>
<evidence type="ECO:0000313" key="8">
    <source>
        <dbReference type="Proteomes" id="UP000292362"/>
    </source>
</evidence>
<evidence type="ECO:0000313" key="7">
    <source>
        <dbReference type="EMBL" id="TBT99389.1"/>
    </source>
</evidence>
<evidence type="ECO:0000256" key="2">
    <source>
        <dbReference type="ARBA" id="ARBA00022771"/>
    </source>
</evidence>
<dbReference type="SMART" id="SM00184">
    <property type="entry name" value="RING"/>
    <property type="match status" value="1"/>
</dbReference>
<dbReference type="InterPro" id="IPR013083">
    <property type="entry name" value="Znf_RING/FYVE/PHD"/>
</dbReference>
<dbReference type="InterPro" id="IPR017907">
    <property type="entry name" value="Znf_RING_CS"/>
</dbReference>
<keyword evidence="2 4" id="KW-0863">Zinc-finger</keyword>
<evidence type="ECO:0000259" key="6">
    <source>
        <dbReference type="PROSITE" id="PS50089"/>
    </source>
</evidence>
<dbReference type="VEuPathDB" id="MicrosporidiaDB:CWI37_1361p0010"/>
<keyword evidence="5" id="KW-0175">Coiled coil</keyword>
<organism evidence="7 8">
    <name type="scientific">Hamiltosporidium tvaerminnensis</name>
    <dbReference type="NCBI Taxonomy" id="1176355"/>
    <lineage>
        <taxon>Eukaryota</taxon>
        <taxon>Fungi</taxon>
        <taxon>Fungi incertae sedis</taxon>
        <taxon>Microsporidia</taxon>
        <taxon>Dubosqiidae</taxon>
        <taxon>Hamiltosporidium</taxon>
    </lineage>
</organism>
<dbReference type="Gene3D" id="3.30.40.10">
    <property type="entry name" value="Zinc/RING finger domain, C3HC4 (zinc finger)"/>
    <property type="match status" value="1"/>
</dbReference>
<reference evidence="7 8" key="1">
    <citation type="submission" date="2017-12" db="EMBL/GenBank/DDBJ databases">
        <authorList>
            <person name="Pombert J.-F."/>
            <person name="Haag K.L."/>
            <person name="Ebert D."/>
        </authorList>
    </citation>
    <scope>NUCLEOTIDE SEQUENCE [LARGE SCALE GENOMIC DNA]</scope>
    <source>
        <strain evidence="7">FI-OER-3-3</strain>
    </source>
</reference>
<dbReference type="PROSITE" id="PS00518">
    <property type="entry name" value="ZF_RING_1"/>
    <property type="match status" value="1"/>
</dbReference>
<dbReference type="Proteomes" id="UP000292362">
    <property type="component" value="Unassembled WGS sequence"/>
</dbReference>